<evidence type="ECO:0000256" key="1">
    <source>
        <dbReference type="SAM" id="SignalP"/>
    </source>
</evidence>
<dbReference type="EMBL" id="LR031876">
    <property type="protein sequence ID" value="VDD36576.1"/>
    <property type="molecule type" value="Genomic_DNA"/>
</dbReference>
<dbReference type="AlphaFoldDB" id="A0A3P6EGF5"/>
<feature type="signal peptide" evidence="1">
    <location>
        <begin position="1"/>
        <end position="17"/>
    </location>
</feature>
<keyword evidence="1" id="KW-0732">Signal</keyword>
<proteinExistence type="predicted"/>
<protein>
    <recommendedName>
        <fullName evidence="3">Secreted protein</fullName>
    </recommendedName>
</protein>
<evidence type="ECO:0008006" key="3">
    <source>
        <dbReference type="Google" id="ProtNLM"/>
    </source>
</evidence>
<sequence length="133" mass="14759">MMMKTVWLLSSSWAISSVSVVPTVTCVGPTLRLWVCWKHLISCIPRETNDSICLLLEATSCTHGISTWIRRTLALSYIRLCSATFLSWLSPSGVCWIWCVAGRNTWSSLPPLASVFLSNVTHRVTLGLKNSST</sequence>
<name>A0A3P6EGF5_BRAOL</name>
<accession>A0A3P6EGF5</accession>
<reference evidence="2" key="1">
    <citation type="submission" date="2018-11" db="EMBL/GenBank/DDBJ databases">
        <authorList>
            <consortium name="Genoscope - CEA"/>
            <person name="William W."/>
        </authorList>
    </citation>
    <scope>NUCLEOTIDE SEQUENCE</scope>
</reference>
<feature type="chain" id="PRO_5018132070" description="Secreted protein" evidence="1">
    <location>
        <begin position="18"/>
        <end position="133"/>
    </location>
</feature>
<organism evidence="2">
    <name type="scientific">Brassica oleracea</name>
    <name type="common">Wild cabbage</name>
    <dbReference type="NCBI Taxonomy" id="3712"/>
    <lineage>
        <taxon>Eukaryota</taxon>
        <taxon>Viridiplantae</taxon>
        <taxon>Streptophyta</taxon>
        <taxon>Embryophyta</taxon>
        <taxon>Tracheophyta</taxon>
        <taxon>Spermatophyta</taxon>
        <taxon>Magnoliopsida</taxon>
        <taxon>eudicotyledons</taxon>
        <taxon>Gunneridae</taxon>
        <taxon>Pentapetalae</taxon>
        <taxon>rosids</taxon>
        <taxon>malvids</taxon>
        <taxon>Brassicales</taxon>
        <taxon>Brassicaceae</taxon>
        <taxon>Brassiceae</taxon>
        <taxon>Brassica</taxon>
    </lineage>
</organism>
<evidence type="ECO:0000313" key="2">
    <source>
        <dbReference type="EMBL" id="VDD36576.1"/>
    </source>
</evidence>
<gene>
    <name evidence="2" type="ORF">BOLC7T42136H</name>
</gene>